<comment type="caution">
    <text evidence="1">The sequence shown here is derived from an EMBL/GenBank/DDBJ whole genome shotgun (WGS) entry which is preliminary data.</text>
</comment>
<organism evidence="1 2">
    <name type="scientific">Vibrio agarivorans</name>
    <dbReference type="NCBI Taxonomy" id="153622"/>
    <lineage>
        <taxon>Bacteria</taxon>
        <taxon>Pseudomonadati</taxon>
        <taxon>Pseudomonadota</taxon>
        <taxon>Gammaproteobacteria</taxon>
        <taxon>Vibrionales</taxon>
        <taxon>Vibrionaceae</taxon>
        <taxon>Vibrio</taxon>
    </lineage>
</organism>
<dbReference type="RefSeq" id="WP_289961568.1">
    <property type="nucleotide sequence ID" value="NZ_JAUEOZ010000001.1"/>
</dbReference>
<evidence type="ECO:0000313" key="2">
    <source>
        <dbReference type="Proteomes" id="UP001169719"/>
    </source>
</evidence>
<keyword evidence="2" id="KW-1185">Reference proteome</keyword>
<protein>
    <recommendedName>
        <fullName evidence="3">3-demethylubiquinone-9 3-methyltransferase</fullName>
    </recommendedName>
</protein>
<evidence type="ECO:0000313" key="1">
    <source>
        <dbReference type="EMBL" id="MDN2481460.1"/>
    </source>
</evidence>
<evidence type="ECO:0008006" key="3">
    <source>
        <dbReference type="Google" id="ProtNLM"/>
    </source>
</evidence>
<gene>
    <name evidence="1" type="ORF">QWJ08_08645</name>
</gene>
<reference evidence="1" key="1">
    <citation type="submission" date="2024-05" db="EMBL/GenBank/DDBJ databases">
        <title>Genome Sequences of Four Agar- Degrading Marine Bacteria.</title>
        <authorList>
            <person name="Phillips E.K."/>
            <person name="Shaffer J.C."/>
            <person name="Henson M.W."/>
            <person name="Temperton B."/>
            <person name="Thrash C.J."/>
            <person name="Martin M.O."/>
        </authorList>
    </citation>
    <scope>NUCLEOTIDE SEQUENCE</scope>
    <source>
        <strain evidence="1">EKP203</strain>
    </source>
</reference>
<sequence>METLITQLKKEFYTQLSALQSATLPHSEPTLSLLTQEELSELESAWVQLSIWKKKQLPSNL</sequence>
<accession>A0ABT7Y0F8</accession>
<proteinExistence type="predicted"/>
<name>A0ABT7Y0F8_9VIBR</name>
<dbReference type="EMBL" id="JAUEOZ010000001">
    <property type="protein sequence ID" value="MDN2481460.1"/>
    <property type="molecule type" value="Genomic_DNA"/>
</dbReference>
<dbReference type="Proteomes" id="UP001169719">
    <property type="component" value="Unassembled WGS sequence"/>
</dbReference>